<dbReference type="InterPro" id="IPR008969">
    <property type="entry name" value="CarboxyPept-like_regulatory"/>
</dbReference>
<dbReference type="InterPro" id="IPR023996">
    <property type="entry name" value="TonB-dep_OMP_SusC/RagA"/>
</dbReference>
<dbReference type="AlphaFoldDB" id="A0A396BUD3"/>
<dbReference type="Pfam" id="PF07715">
    <property type="entry name" value="Plug"/>
    <property type="match status" value="1"/>
</dbReference>
<dbReference type="FunFam" id="2.60.40.1120:FF:000003">
    <property type="entry name" value="Outer membrane protein Omp121"/>
    <property type="match status" value="1"/>
</dbReference>
<dbReference type="Gene3D" id="2.170.130.10">
    <property type="entry name" value="TonB-dependent receptor, plug domain"/>
    <property type="match status" value="1"/>
</dbReference>
<dbReference type="Pfam" id="PF13715">
    <property type="entry name" value="CarbopepD_reg_2"/>
    <property type="match status" value="1"/>
</dbReference>
<dbReference type="InterPro" id="IPR039426">
    <property type="entry name" value="TonB-dep_rcpt-like"/>
</dbReference>
<accession>A0A396BUD3</accession>
<keyword evidence="1" id="KW-0998">Cell outer membrane</keyword>
<reference evidence="3 4" key="1">
    <citation type="submission" date="2018-08" db="EMBL/GenBank/DDBJ databases">
        <title>A genome reference for cultivated species of the human gut microbiota.</title>
        <authorList>
            <person name="Zou Y."/>
            <person name="Xue W."/>
            <person name="Luo G."/>
        </authorList>
    </citation>
    <scope>NUCLEOTIDE SEQUENCE [LARGE SCALE GENOMIC DNA]</scope>
    <source>
        <strain evidence="3 4">AM18-6</strain>
    </source>
</reference>
<keyword evidence="1" id="KW-0813">Transport</keyword>
<dbReference type="SUPFAM" id="SSF56935">
    <property type="entry name" value="Porins"/>
    <property type="match status" value="1"/>
</dbReference>
<dbReference type="InterPro" id="IPR037066">
    <property type="entry name" value="Plug_dom_sf"/>
</dbReference>
<comment type="caution">
    <text evidence="3">The sequence shown here is derived from an EMBL/GenBank/DDBJ whole genome shotgun (WGS) entry which is preliminary data.</text>
</comment>
<gene>
    <name evidence="3" type="ORF">DW228_18020</name>
</gene>
<dbReference type="NCBIfam" id="TIGR04056">
    <property type="entry name" value="OMP_RagA_SusC"/>
    <property type="match status" value="1"/>
</dbReference>
<keyword evidence="1" id="KW-1134">Transmembrane beta strand</keyword>
<protein>
    <submittedName>
        <fullName evidence="3">SusC/RagA family TonB-linked outer membrane protein</fullName>
    </submittedName>
</protein>
<name>A0A396BUD3_BACFG</name>
<comment type="subcellular location">
    <subcellularLocation>
        <location evidence="1">Cell outer membrane</location>
        <topology evidence="1">Multi-pass membrane protein</topology>
    </subcellularLocation>
</comment>
<dbReference type="Proteomes" id="UP000266644">
    <property type="component" value="Unassembled WGS sequence"/>
</dbReference>
<evidence type="ECO:0000256" key="1">
    <source>
        <dbReference type="PROSITE-ProRule" id="PRU01360"/>
    </source>
</evidence>
<feature type="domain" description="TonB-dependent receptor plug" evidence="2">
    <location>
        <begin position="225"/>
        <end position="332"/>
    </location>
</feature>
<dbReference type="InterPro" id="IPR012910">
    <property type="entry name" value="Plug_dom"/>
</dbReference>
<dbReference type="GO" id="GO:0009279">
    <property type="term" value="C:cell outer membrane"/>
    <property type="evidence" value="ECO:0007669"/>
    <property type="project" value="UniProtKB-SubCell"/>
</dbReference>
<evidence type="ECO:0000259" key="2">
    <source>
        <dbReference type="Pfam" id="PF07715"/>
    </source>
</evidence>
<evidence type="ECO:0000313" key="3">
    <source>
        <dbReference type="EMBL" id="RHH08069.1"/>
    </source>
</evidence>
<organism evidence="3 4">
    <name type="scientific">Bacteroides fragilis</name>
    <dbReference type="NCBI Taxonomy" id="817"/>
    <lineage>
        <taxon>Bacteria</taxon>
        <taxon>Pseudomonadati</taxon>
        <taxon>Bacteroidota</taxon>
        <taxon>Bacteroidia</taxon>
        <taxon>Bacteroidales</taxon>
        <taxon>Bacteroidaceae</taxon>
        <taxon>Bacteroides</taxon>
    </lineage>
</organism>
<keyword evidence="1" id="KW-0472">Membrane</keyword>
<dbReference type="EMBL" id="QRJE01000031">
    <property type="protein sequence ID" value="RHH08069.1"/>
    <property type="molecule type" value="Genomic_DNA"/>
</dbReference>
<dbReference type="InterPro" id="IPR023997">
    <property type="entry name" value="TonB-dep_OMP_SusC/RagA_CS"/>
</dbReference>
<dbReference type="NCBIfam" id="TIGR04057">
    <property type="entry name" value="SusC_RagA_signa"/>
    <property type="match status" value="1"/>
</dbReference>
<dbReference type="Gene3D" id="2.60.40.1120">
    <property type="entry name" value="Carboxypeptidase-like, regulatory domain"/>
    <property type="match status" value="1"/>
</dbReference>
<proteinExistence type="inferred from homology"/>
<keyword evidence="1" id="KW-0812">Transmembrane</keyword>
<dbReference type="SUPFAM" id="SSF49464">
    <property type="entry name" value="Carboxypeptidase regulatory domain-like"/>
    <property type="match status" value="1"/>
</dbReference>
<evidence type="ECO:0000313" key="4">
    <source>
        <dbReference type="Proteomes" id="UP000266644"/>
    </source>
</evidence>
<dbReference type="PROSITE" id="PS52016">
    <property type="entry name" value="TONB_DEPENDENT_REC_3"/>
    <property type="match status" value="1"/>
</dbReference>
<sequence length="1133" mass="127709">MKIKPLLVHLLYLKMKNRTLNIMKTALFMMFTCAFQLYASSGIAQNAIIELPSNSITIETLFSEIEKQTKCLVVYASHELDVKTMITLSHKKAKVSDMLKELLKNTDLKYEHTNDYIIFSKKVNGIHTIQQNKIKITGIVLDKNGEAIIGATVLEQGTEANGTVTDINGRFNLEVTHKASLTISYIGYVNQTVSLNGKKSITITLQEDSQELEEIVVIGYGTQKKVNLTGSVASINSKTIENIPAANLSNALSGRLAGVNITQTAGKPGGGSSVSIRADGTWNQTTPLYVIDGVVRDKFAFDGLDASEVENLSVLKDGASAAIYGSRAANGVILVTTKKGKIGKPTINYTGSVGISDATKIPEVFDTYRQALYTNDALRHARVPEGDMQYYTDDELQYFKDNPYNWIDEAWKSPIVTRHSLNVNGGNDRVQYFIGGNYYYETGSFDNLNFKKYSIRSNIDVNIIKGLKASLHLNMDTRNDRKPYWKWDNDNDNMGNLYNGLLRRGLFAPYIDGKPNGTFLAWHPMEVINGNSGYNKKRYSNYEINVALQYDIPFIKGLSLKLSYNRYERHTFIKRFSRPYDLYVFKTTGAHNHIPTNEIDYVKTRDDGDFLYEKYNNDNSYQLNAMVTYNKTFGKHDINALFVYEQYEGTNDWLDGQRNYFISSAVDQIFAGSSDPKNSTLNGSGSEGGRLSYVGRLGYTYDSKYLLEASFRYDGSVNFDPKHRWGFFPSASVAWRISEENFFKNNIGFIDYLKLRGSVGLLGNDAVGGWQWMQRYNLNSGAYFGSLSNGVSASVIPNTEITWEKSLDIDYGFDMQILRNRLSLSVGGFYKHTYDILGERLASLPSTFGGTMPKENYATIDTKGFEIELSYKDKIGDDFSYNISGNLGYAVNELITKDEAENIRPYKSELGYNTDRQMGYVATDIIRTQTELDALPEGYTIFGKKPELGMLNYKDIRGANSDEPDGKIDSNDQEWVIKHTKSPINYGFSVGGSWKGLSVDLFFQGVAGGKRFYDKRIEWGGMEETSYAFRADYWTPENTDAKYPAAGWENGAGEASTFWIQDTSFLRLKNVSITYQLPQPLVSRWGLSQMRFFLIGTNLFLLQDKIKDYDPENSSIMNYPLMKTYSFGVNVSF</sequence>
<comment type="similarity">
    <text evidence="1">Belongs to the TonB-dependent receptor family.</text>
</comment>